<dbReference type="Proteomes" id="UP000641646">
    <property type="component" value="Unassembled WGS sequence"/>
</dbReference>
<evidence type="ECO:0008006" key="4">
    <source>
        <dbReference type="Google" id="ProtNLM"/>
    </source>
</evidence>
<organism evidence="2 3">
    <name type="scientific">Aerosakkonema funiforme FACHB-1375</name>
    <dbReference type="NCBI Taxonomy" id="2949571"/>
    <lineage>
        <taxon>Bacteria</taxon>
        <taxon>Bacillati</taxon>
        <taxon>Cyanobacteriota</taxon>
        <taxon>Cyanophyceae</taxon>
        <taxon>Oscillatoriophycideae</taxon>
        <taxon>Aerosakkonematales</taxon>
        <taxon>Aerosakkonemataceae</taxon>
        <taxon>Aerosakkonema</taxon>
    </lineage>
</organism>
<name>A0A926VLB2_9CYAN</name>
<evidence type="ECO:0000313" key="2">
    <source>
        <dbReference type="EMBL" id="MBD2186032.1"/>
    </source>
</evidence>
<dbReference type="AlphaFoldDB" id="A0A926VLB2"/>
<gene>
    <name evidence="2" type="ORF">H6G03_34085</name>
</gene>
<evidence type="ECO:0000313" key="3">
    <source>
        <dbReference type="Proteomes" id="UP000641646"/>
    </source>
</evidence>
<protein>
    <recommendedName>
        <fullName evidence="4">Actin-like protein N-terminal domain-containing protein</fullName>
    </recommendedName>
</protein>
<dbReference type="EMBL" id="JACJPW010000160">
    <property type="protein sequence ID" value="MBD2186032.1"/>
    <property type="molecule type" value="Genomic_DNA"/>
</dbReference>
<reference evidence="2" key="2">
    <citation type="submission" date="2020-08" db="EMBL/GenBank/DDBJ databases">
        <authorList>
            <person name="Chen M."/>
            <person name="Teng W."/>
            <person name="Zhao L."/>
            <person name="Hu C."/>
            <person name="Zhou Y."/>
            <person name="Han B."/>
            <person name="Song L."/>
            <person name="Shu W."/>
        </authorList>
    </citation>
    <scope>NUCLEOTIDE SEQUENCE</scope>
    <source>
        <strain evidence="2">FACHB-1375</strain>
    </source>
</reference>
<reference evidence="2" key="1">
    <citation type="journal article" date="2015" name="ISME J.">
        <title>Draft Genome Sequence of Streptomyces incarnatus NRRL8089, which Produces the Nucleoside Antibiotic Sinefungin.</title>
        <authorList>
            <person name="Oshima K."/>
            <person name="Hattori M."/>
            <person name="Shimizu H."/>
            <person name="Fukuda K."/>
            <person name="Nemoto M."/>
            <person name="Inagaki K."/>
            <person name="Tamura T."/>
        </authorList>
    </citation>
    <scope>NUCLEOTIDE SEQUENCE</scope>
    <source>
        <strain evidence="2">FACHB-1375</strain>
    </source>
</reference>
<evidence type="ECO:0000256" key="1">
    <source>
        <dbReference type="SAM" id="MobiDB-lite"/>
    </source>
</evidence>
<accession>A0A926VLB2</accession>
<dbReference type="Gene3D" id="3.30.420.40">
    <property type="match status" value="1"/>
</dbReference>
<keyword evidence="3" id="KW-1185">Reference proteome</keyword>
<sequence length="245" mass="26936">MFDCKPEGSGIYLLHRQMQGDALKSRVCAIVMLGYRNASILIANRGEVKTREAKTSALGFHKMIGMVQSKTAGLEEQKLIEAIVAAGDSMRIKDLTVLARSKDSKYRADEVNEIVTAVRESRPQYFQMLVNWIDSKLPSDVEEIVFCGGTADYLATDLGKHYGHLELSWNADVAIPDEIDTGGFGNRIADVLGVFLNFKSKVSLGKPKSQSKKQEATESTEEFDVKKSVVGDKKAIDGLAKKGDE</sequence>
<feature type="region of interest" description="Disordered" evidence="1">
    <location>
        <begin position="203"/>
        <end position="223"/>
    </location>
</feature>
<proteinExistence type="predicted"/>
<comment type="caution">
    <text evidence="2">The sequence shown here is derived from an EMBL/GenBank/DDBJ whole genome shotgun (WGS) entry which is preliminary data.</text>
</comment>